<sequence length="67" mass="7546">MPRQVRWAGNPVKTAPYNGAGPLTPRHSFDVWTELAHGRSKPWTLADLLAAKTFRATVFGQKSLRWV</sequence>
<accession>S9SC20</accession>
<dbReference type="InterPro" id="IPR029016">
    <property type="entry name" value="GAF-like_dom_sf"/>
</dbReference>
<feature type="domain" description="Phytochrome central region" evidence="1">
    <location>
        <begin position="3"/>
        <end position="59"/>
    </location>
</feature>
<protein>
    <submittedName>
        <fullName evidence="2">PAS/PAC sensor protein</fullName>
    </submittedName>
</protein>
<name>S9SC20_MAGFU</name>
<proteinExistence type="predicted"/>
<dbReference type="GO" id="GO:0006355">
    <property type="term" value="P:regulation of DNA-templated transcription"/>
    <property type="evidence" value="ECO:0007669"/>
    <property type="project" value="InterPro"/>
</dbReference>
<dbReference type="RefSeq" id="WP_021131712.1">
    <property type="nucleotide sequence ID" value="NZ_AQPH01000018.1"/>
</dbReference>
<dbReference type="InterPro" id="IPR013515">
    <property type="entry name" value="Phytochrome_cen-reg"/>
</dbReference>
<dbReference type="InterPro" id="IPR043150">
    <property type="entry name" value="Phytochrome_PHY_sf"/>
</dbReference>
<gene>
    <name evidence="2" type="ORF">K678_06802</name>
</gene>
<evidence type="ECO:0000313" key="3">
    <source>
        <dbReference type="Proteomes" id="UP000015350"/>
    </source>
</evidence>
<dbReference type="Gene3D" id="3.30.450.40">
    <property type="match status" value="1"/>
</dbReference>
<evidence type="ECO:0000313" key="2">
    <source>
        <dbReference type="EMBL" id="EPY02269.1"/>
    </source>
</evidence>
<organism evidence="2 3">
    <name type="scientific">Magnetospirillum fulvum MGU-K5</name>
    <dbReference type="NCBI Taxonomy" id="1316936"/>
    <lineage>
        <taxon>Bacteria</taxon>
        <taxon>Pseudomonadati</taxon>
        <taxon>Pseudomonadota</taxon>
        <taxon>Alphaproteobacteria</taxon>
        <taxon>Rhodospirillales</taxon>
        <taxon>Rhodospirillaceae</taxon>
        <taxon>Magnetospirillum</taxon>
    </lineage>
</organism>
<dbReference type="AlphaFoldDB" id="S9SC20"/>
<dbReference type="Gene3D" id="3.30.450.270">
    <property type="match status" value="1"/>
</dbReference>
<dbReference type="EMBL" id="AQPH01000018">
    <property type="protein sequence ID" value="EPY02269.1"/>
    <property type="molecule type" value="Genomic_DNA"/>
</dbReference>
<dbReference type="STRING" id="1316936.K678_06802"/>
<reference evidence="2 3" key="1">
    <citation type="submission" date="2013-04" db="EMBL/GenBank/DDBJ databases">
        <authorList>
            <person name="Kuznetsov B."/>
            <person name="Ivanovsky R."/>
        </authorList>
    </citation>
    <scope>NUCLEOTIDE SEQUENCE [LARGE SCALE GENOMIC DNA]</scope>
    <source>
        <strain evidence="2 3">MGU-K5</strain>
    </source>
</reference>
<dbReference type="SUPFAM" id="SSF55781">
    <property type="entry name" value="GAF domain-like"/>
    <property type="match status" value="1"/>
</dbReference>
<dbReference type="Proteomes" id="UP000015350">
    <property type="component" value="Unassembled WGS sequence"/>
</dbReference>
<dbReference type="GO" id="GO:0009584">
    <property type="term" value="P:detection of visible light"/>
    <property type="evidence" value="ECO:0007669"/>
    <property type="project" value="InterPro"/>
</dbReference>
<evidence type="ECO:0000259" key="1">
    <source>
        <dbReference type="Pfam" id="PF00360"/>
    </source>
</evidence>
<comment type="caution">
    <text evidence="2">The sequence shown here is derived from an EMBL/GenBank/DDBJ whole genome shotgun (WGS) entry which is preliminary data.</text>
</comment>
<dbReference type="Pfam" id="PF00360">
    <property type="entry name" value="PHY"/>
    <property type="match status" value="1"/>
</dbReference>